<evidence type="ECO:0000313" key="2">
    <source>
        <dbReference type="Proteomes" id="UP001372338"/>
    </source>
</evidence>
<sequence length="172" mass="19151">MTLLEIIKNASANPKSLDLPSNYPIVLNPHNIIPDLESDPFESSLIGWQISPRDVEIVDLAKKFFALLKTMLDDTNDLDKAEFIDVAALVLDGCIALEIWKLVEALIVNGVIGHSCYPNLVARLVEKKRSNLLCLCIKYAIDLGSSEILSILRYFLSPSKGAYKTMMTVKKE</sequence>
<gene>
    <name evidence="1" type="ORF">RIF29_08012</name>
</gene>
<dbReference type="AlphaFoldDB" id="A0AAN9PB42"/>
<proteinExistence type="predicted"/>
<reference evidence="1 2" key="1">
    <citation type="submission" date="2024-01" db="EMBL/GenBank/DDBJ databases">
        <title>The genomes of 5 underutilized Papilionoideae crops provide insights into root nodulation and disease resistanc.</title>
        <authorList>
            <person name="Yuan L."/>
        </authorList>
    </citation>
    <scope>NUCLEOTIDE SEQUENCE [LARGE SCALE GENOMIC DNA]</scope>
    <source>
        <strain evidence="1">ZHUSHIDOU_FW_LH</strain>
        <tissue evidence="1">Leaf</tissue>
    </source>
</reference>
<dbReference type="EMBL" id="JAYWIO010000001">
    <property type="protein sequence ID" value="KAK7292235.1"/>
    <property type="molecule type" value="Genomic_DNA"/>
</dbReference>
<dbReference type="Proteomes" id="UP001372338">
    <property type="component" value="Unassembled WGS sequence"/>
</dbReference>
<dbReference type="PANTHER" id="PTHR37181">
    <property type="entry name" value="F6A14.6 PROTEIN"/>
    <property type="match status" value="1"/>
</dbReference>
<protein>
    <submittedName>
        <fullName evidence="1">Uncharacterized protein</fullName>
    </submittedName>
</protein>
<name>A0AAN9PB42_CROPI</name>
<accession>A0AAN9PB42</accession>
<keyword evidence="2" id="KW-1185">Reference proteome</keyword>
<comment type="caution">
    <text evidence="1">The sequence shown here is derived from an EMBL/GenBank/DDBJ whole genome shotgun (WGS) entry which is preliminary data.</text>
</comment>
<dbReference type="PANTHER" id="PTHR37181:SF1">
    <property type="entry name" value="F6A14.6 PROTEIN"/>
    <property type="match status" value="1"/>
</dbReference>
<organism evidence="1 2">
    <name type="scientific">Crotalaria pallida</name>
    <name type="common">Smooth rattlebox</name>
    <name type="synonym">Crotalaria striata</name>
    <dbReference type="NCBI Taxonomy" id="3830"/>
    <lineage>
        <taxon>Eukaryota</taxon>
        <taxon>Viridiplantae</taxon>
        <taxon>Streptophyta</taxon>
        <taxon>Embryophyta</taxon>
        <taxon>Tracheophyta</taxon>
        <taxon>Spermatophyta</taxon>
        <taxon>Magnoliopsida</taxon>
        <taxon>eudicotyledons</taxon>
        <taxon>Gunneridae</taxon>
        <taxon>Pentapetalae</taxon>
        <taxon>rosids</taxon>
        <taxon>fabids</taxon>
        <taxon>Fabales</taxon>
        <taxon>Fabaceae</taxon>
        <taxon>Papilionoideae</taxon>
        <taxon>50 kb inversion clade</taxon>
        <taxon>genistoids sensu lato</taxon>
        <taxon>core genistoids</taxon>
        <taxon>Crotalarieae</taxon>
        <taxon>Crotalaria</taxon>
    </lineage>
</organism>
<evidence type="ECO:0000313" key="1">
    <source>
        <dbReference type="EMBL" id="KAK7292235.1"/>
    </source>
</evidence>